<dbReference type="SUPFAM" id="SSF56935">
    <property type="entry name" value="Porins"/>
    <property type="match status" value="1"/>
</dbReference>
<evidence type="ECO:0000313" key="18">
    <source>
        <dbReference type="EMBL" id="TFW31482.1"/>
    </source>
</evidence>
<dbReference type="PANTHER" id="PTHR32552:SF81">
    <property type="entry name" value="TONB-DEPENDENT OUTER MEMBRANE RECEPTOR"/>
    <property type="match status" value="1"/>
</dbReference>
<evidence type="ECO:0000256" key="11">
    <source>
        <dbReference type="ARBA" id="ARBA00023237"/>
    </source>
</evidence>
<evidence type="ECO:0000256" key="16">
    <source>
        <dbReference type="SAM" id="SignalP"/>
    </source>
</evidence>
<evidence type="ECO:0000313" key="19">
    <source>
        <dbReference type="Proteomes" id="UP000297729"/>
    </source>
</evidence>
<evidence type="ECO:0000256" key="1">
    <source>
        <dbReference type="ARBA" id="ARBA00004571"/>
    </source>
</evidence>
<comment type="caution">
    <text evidence="18">The sequence shown here is derived from an EMBL/GenBank/DDBJ whole genome shotgun (WGS) entry which is preliminary data.</text>
</comment>
<reference evidence="18 19" key="1">
    <citation type="submission" date="2019-03" db="EMBL/GenBank/DDBJ databases">
        <title>Draft Genome Sequence of Duganella callidus sp. nov., a Novel Duganella Species Isolated from Cultivated Soil.</title>
        <authorList>
            <person name="Raths R."/>
            <person name="Peta V."/>
            <person name="Bucking H."/>
        </authorList>
    </citation>
    <scope>NUCLEOTIDE SEQUENCE [LARGE SCALE GENOMIC DNA]</scope>
    <source>
        <strain evidence="18 19">DN04</strain>
    </source>
</reference>
<evidence type="ECO:0000256" key="13">
    <source>
        <dbReference type="PROSITE-ProRule" id="PRU10144"/>
    </source>
</evidence>
<dbReference type="Gene3D" id="2.40.170.20">
    <property type="entry name" value="TonB-dependent receptor, beta-barrel domain"/>
    <property type="match status" value="1"/>
</dbReference>
<evidence type="ECO:0000256" key="6">
    <source>
        <dbReference type="ARBA" id="ARBA00022729"/>
    </source>
</evidence>
<evidence type="ECO:0000256" key="15">
    <source>
        <dbReference type="SAM" id="MobiDB-lite"/>
    </source>
</evidence>
<comment type="subcellular location">
    <subcellularLocation>
        <location evidence="1 12">Cell outer membrane</location>
        <topology evidence="1 12">Multi-pass membrane protein</topology>
    </subcellularLocation>
</comment>
<dbReference type="GO" id="GO:0009279">
    <property type="term" value="C:cell outer membrane"/>
    <property type="evidence" value="ECO:0007669"/>
    <property type="project" value="UniProtKB-SubCell"/>
</dbReference>
<dbReference type="InterPro" id="IPR039426">
    <property type="entry name" value="TonB-dep_rcpt-like"/>
</dbReference>
<comment type="similarity">
    <text evidence="12 14">Belongs to the TonB-dependent receptor family.</text>
</comment>
<keyword evidence="6 16" id="KW-0732">Signal</keyword>
<organism evidence="18 19">
    <name type="scientific">Duganella callida</name>
    <dbReference type="NCBI Taxonomy" id="2561932"/>
    <lineage>
        <taxon>Bacteria</taxon>
        <taxon>Pseudomonadati</taxon>
        <taxon>Pseudomonadota</taxon>
        <taxon>Betaproteobacteria</taxon>
        <taxon>Burkholderiales</taxon>
        <taxon>Oxalobacteraceae</taxon>
        <taxon>Telluria group</taxon>
        <taxon>Duganella</taxon>
    </lineage>
</organism>
<dbReference type="EMBL" id="SPVG01000003">
    <property type="protein sequence ID" value="TFW31482.1"/>
    <property type="molecule type" value="Genomic_DNA"/>
</dbReference>
<evidence type="ECO:0000256" key="3">
    <source>
        <dbReference type="ARBA" id="ARBA00022452"/>
    </source>
</evidence>
<sequence>MVRHPLAAAVGLLALCAAQAQTRDIHIAAGDLKSALDAWSAQSGAQVLYSVTDIEGVMTKGASGPLSADEALRQLLASSGLQMKRDGSNAVVIFRAPSSANADNAASDDALATITVTAQKRSQAAQSVPISMTTLSARTLEANRVQSLQDVSRLTPGLLVSSFSAGNPTIAIRGINNTFSQIGVSKPVAVVVDDVFIPRNSAASFELFDLDSINVLKGPQGTLFGRNVTGGAIVITTRQPSLEERALEGQLSFGRFGERQFNGLVSAPLSETAAIKFSTALRERNGYGYDRLTGQQEDDLNSRNYRTQLLLKPDSSVEATLSADYSQDWNGGRTLSSDTLGDDGNPRTSELGVRQGFSRTISGVSARINWKLDSGDLTAISAYRKSRSSEDYSGVGAHYSFLTSGSQSITSDADDIGTFSQELRYASPKWAFGDFVTGLYYLNEHGSRLLGTRGLAARTGVLASATLADQNVDTRSYAWFADGVIHLPAAVDLTTGVRYTRDEKTAGLTRTDVLRPSATFSSYANKASWSELTPRAVLSWQARSNLMTYASATRGFTAGGFNGDASTAAIFSRPFDPEKVSSYEAGVKSQWLNNRLRLNLAVYKMTYTDKQELVNNALTSVLTIVNAGKATVKGGELELAYKPANWLDLSAGYSRLNGVYDSFVVGTVNNTGNPLSSAPRKQFSTAANINVPIGSAGYLTGAANYAWRDIYNTGAANDPNLQIPGYGLANMSVGYESPDRGWKVTAWVKNANDTRYILTRSTQVVRAEYDGEPRTFGLTLGAKF</sequence>
<keyword evidence="7" id="KW-0408">Iron</keyword>
<gene>
    <name evidence="18" type="ORF">E4L98_00165</name>
</gene>
<dbReference type="OrthoDB" id="8538693at2"/>
<feature type="domain" description="Secretin/TonB short N-terminal" evidence="17">
    <location>
        <begin position="45"/>
        <end position="96"/>
    </location>
</feature>
<dbReference type="SMART" id="SM00965">
    <property type="entry name" value="STN"/>
    <property type="match status" value="1"/>
</dbReference>
<dbReference type="PROSITE" id="PS01156">
    <property type="entry name" value="TONB_DEPENDENT_REC_2"/>
    <property type="match status" value="1"/>
</dbReference>
<dbReference type="InterPro" id="IPR012910">
    <property type="entry name" value="Plug_dom"/>
</dbReference>
<dbReference type="PANTHER" id="PTHR32552">
    <property type="entry name" value="FERRICHROME IRON RECEPTOR-RELATED"/>
    <property type="match status" value="1"/>
</dbReference>
<evidence type="ECO:0000256" key="5">
    <source>
        <dbReference type="ARBA" id="ARBA00022692"/>
    </source>
</evidence>
<proteinExistence type="inferred from homology"/>
<evidence type="ECO:0000256" key="7">
    <source>
        <dbReference type="ARBA" id="ARBA00023004"/>
    </source>
</evidence>
<evidence type="ECO:0000259" key="17">
    <source>
        <dbReference type="SMART" id="SM00965"/>
    </source>
</evidence>
<dbReference type="InterPro" id="IPR000531">
    <property type="entry name" value="Beta-barrel_TonB"/>
</dbReference>
<dbReference type="GO" id="GO:0006826">
    <property type="term" value="P:iron ion transport"/>
    <property type="evidence" value="ECO:0007669"/>
    <property type="project" value="UniProtKB-KW"/>
</dbReference>
<keyword evidence="3 12" id="KW-1134">Transmembrane beta strand</keyword>
<feature type="signal peptide" evidence="16">
    <location>
        <begin position="1"/>
        <end position="20"/>
    </location>
</feature>
<keyword evidence="5 12" id="KW-0812">Transmembrane</keyword>
<dbReference type="Pfam" id="PF00593">
    <property type="entry name" value="TonB_dep_Rec_b-barrel"/>
    <property type="match status" value="1"/>
</dbReference>
<evidence type="ECO:0000256" key="4">
    <source>
        <dbReference type="ARBA" id="ARBA00022496"/>
    </source>
</evidence>
<keyword evidence="18" id="KW-0675">Receptor</keyword>
<evidence type="ECO:0000256" key="10">
    <source>
        <dbReference type="ARBA" id="ARBA00023136"/>
    </source>
</evidence>
<feature type="short sequence motif" description="TonB C-terminal box" evidence="13">
    <location>
        <begin position="767"/>
        <end position="784"/>
    </location>
</feature>
<keyword evidence="10 12" id="KW-0472">Membrane</keyword>
<evidence type="ECO:0000256" key="9">
    <source>
        <dbReference type="ARBA" id="ARBA00023077"/>
    </source>
</evidence>
<dbReference type="AlphaFoldDB" id="A0A4Y9T357"/>
<keyword evidence="11 12" id="KW-0998">Cell outer membrane</keyword>
<dbReference type="InterPro" id="IPR036942">
    <property type="entry name" value="Beta-barrel_TonB_sf"/>
</dbReference>
<keyword evidence="19" id="KW-1185">Reference proteome</keyword>
<name>A0A4Y9T357_9BURK</name>
<dbReference type="RefSeq" id="WP_135199541.1">
    <property type="nucleotide sequence ID" value="NZ_SPVG01000003.1"/>
</dbReference>
<dbReference type="Gene3D" id="3.55.50.30">
    <property type="match status" value="1"/>
</dbReference>
<keyword evidence="8" id="KW-0406">Ion transport</keyword>
<evidence type="ECO:0000256" key="2">
    <source>
        <dbReference type="ARBA" id="ARBA00022448"/>
    </source>
</evidence>
<evidence type="ECO:0000256" key="8">
    <source>
        <dbReference type="ARBA" id="ARBA00023065"/>
    </source>
</evidence>
<feature type="chain" id="PRO_5021248163" evidence="16">
    <location>
        <begin position="21"/>
        <end position="784"/>
    </location>
</feature>
<feature type="region of interest" description="Disordered" evidence="15">
    <location>
        <begin position="332"/>
        <end position="351"/>
    </location>
</feature>
<protein>
    <submittedName>
        <fullName evidence="18">TonB-dependent receptor</fullName>
    </submittedName>
</protein>
<dbReference type="InterPro" id="IPR010917">
    <property type="entry name" value="TonB_rcpt_CS"/>
</dbReference>
<dbReference type="Pfam" id="PF07715">
    <property type="entry name" value="Plug"/>
    <property type="match status" value="1"/>
</dbReference>
<dbReference type="PROSITE" id="PS52016">
    <property type="entry name" value="TONB_DEPENDENT_REC_3"/>
    <property type="match status" value="1"/>
</dbReference>
<evidence type="ECO:0000256" key="14">
    <source>
        <dbReference type="RuleBase" id="RU003357"/>
    </source>
</evidence>
<dbReference type="Proteomes" id="UP000297729">
    <property type="component" value="Unassembled WGS sequence"/>
</dbReference>
<keyword evidence="4" id="KW-0410">Iron transport</keyword>
<keyword evidence="2 12" id="KW-0813">Transport</keyword>
<dbReference type="InterPro" id="IPR011662">
    <property type="entry name" value="Secretin/TonB_short_N"/>
</dbReference>
<accession>A0A4Y9T357</accession>
<keyword evidence="9 14" id="KW-0798">TonB box</keyword>
<evidence type="ECO:0000256" key="12">
    <source>
        <dbReference type="PROSITE-ProRule" id="PRU01360"/>
    </source>
</evidence>